<feature type="transmembrane region" description="Helical" evidence="1">
    <location>
        <begin position="144"/>
        <end position="168"/>
    </location>
</feature>
<proteinExistence type="predicted"/>
<dbReference type="Proteomes" id="UP001243420">
    <property type="component" value="Chromosome"/>
</dbReference>
<dbReference type="EMBL" id="CP122537">
    <property type="protein sequence ID" value="WGH77375.1"/>
    <property type="molecule type" value="Genomic_DNA"/>
</dbReference>
<keyword evidence="1" id="KW-0472">Membrane</keyword>
<keyword evidence="3" id="KW-1185">Reference proteome</keyword>
<accession>A0ABY8LBF0</accession>
<gene>
    <name evidence="2" type="ORF">P8627_09965</name>
</gene>
<protein>
    <recommendedName>
        <fullName evidence="4">Membrane domain of glycerophosphoryl diester phosphodiesterase</fullName>
    </recommendedName>
</protein>
<feature type="transmembrane region" description="Helical" evidence="1">
    <location>
        <begin position="21"/>
        <end position="39"/>
    </location>
</feature>
<organism evidence="2 3">
    <name type="scientific">Jannaschia ovalis</name>
    <dbReference type="NCBI Taxonomy" id="3038773"/>
    <lineage>
        <taxon>Bacteria</taxon>
        <taxon>Pseudomonadati</taxon>
        <taxon>Pseudomonadota</taxon>
        <taxon>Alphaproteobacteria</taxon>
        <taxon>Rhodobacterales</taxon>
        <taxon>Roseobacteraceae</taxon>
        <taxon>Jannaschia</taxon>
    </lineage>
</organism>
<feature type="transmembrane region" description="Helical" evidence="1">
    <location>
        <begin position="222"/>
        <end position="244"/>
    </location>
</feature>
<reference evidence="2 3" key="1">
    <citation type="submission" date="2023-04" db="EMBL/GenBank/DDBJ databases">
        <title>Jannaschia ovalis sp. nov., a marine bacterium isolated from sea tidal flat.</title>
        <authorList>
            <person name="Kwon D.Y."/>
            <person name="Kim J.-J."/>
        </authorList>
    </citation>
    <scope>NUCLEOTIDE SEQUENCE [LARGE SCALE GENOMIC DNA]</scope>
    <source>
        <strain evidence="2 3">GRR-S6-38</strain>
    </source>
</reference>
<evidence type="ECO:0000313" key="3">
    <source>
        <dbReference type="Proteomes" id="UP001243420"/>
    </source>
</evidence>
<name>A0ABY8LBF0_9RHOB</name>
<feature type="transmembrane region" description="Helical" evidence="1">
    <location>
        <begin position="69"/>
        <end position="90"/>
    </location>
</feature>
<evidence type="ECO:0000313" key="2">
    <source>
        <dbReference type="EMBL" id="WGH77375.1"/>
    </source>
</evidence>
<evidence type="ECO:0008006" key="4">
    <source>
        <dbReference type="Google" id="ProtNLM"/>
    </source>
</evidence>
<dbReference type="RefSeq" id="WP_279963949.1">
    <property type="nucleotide sequence ID" value="NZ_CP122537.1"/>
</dbReference>
<evidence type="ECO:0000256" key="1">
    <source>
        <dbReference type="SAM" id="Phobius"/>
    </source>
</evidence>
<keyword evidence="1" id="KW-0812">Transmembrane</keyword>
<feature type="transmembrane region" description="Helical" evidence="1">
    <location>
        <begin position="111"/>
        <end position="138"/>
    </location>
</feature>
<sequence length="254" mass="26932">MLGWKMFVRAITLLLDNLPDALRVSAVPYALVVGAGLWLSTRYPDAAGMGTLIGAEGAEVDPGYITDSLLVALVNLAVTIWVALAWHRYVLIEERPTGWVPPLHGPEILGYLGRTFLIGLLVAATVLVVSIPIATLAMAMPSGFATLVMGSAAMFAAMIVFYRLAVVLPACAIGRSMSFREALEYTKGHFGTLAVLALLTVGFSLLLQLPTAIDGAMGLITVIYQAVVGWIGLLLGVSLLTVLYGHVVEGRPVD</sequence>
<keyword evidence="1" id="KW-1133">Transmembrane helix</keyword>
<feature type="transmembrane region" description="Helical" evidence="1">
    <location>
        <begin position="189"/>
        <end position="210"/>
    </location>
</feature>